<evidence type="ECO:0000313" key="3">
    <source>
        <dbReference type="EMBL" id="CAI8010063.1"/>
    </source>
</evidence>
<sequence>MCEFSLVIVICKQLRIGAYEPDCLFIAKWLVFRYCGRLYCRRCVKSECFVYLVSGVQMNTFFKPALSLLLELNLGDTGIERRLHPLITFLTRHRAALRKYIYPECFATLMNYLWSYILQDLEEEAIKLRDSKKPVTSKAQMLLQALSHLMEFVHDKGGGVPLHILTPTCEYLLALLDVMTRSTDQLITIFNKLSAPVSPFPLPLNYSTLLHFPCAGHPFTHFCAQFLKASKGSIQHPKLCKARSEDLFHYATHIMS</sequence>
<dbReference type="PANTHER" id="PTHR45999">
    <property type="entry name" value="UNC-13-4A, ISOFORM B"/>
    <property type="match status" value="1"/>
</dbReference>
<dbReference type="GO" id="GO:0006887">
    <property type="term" value="P:exocytosis"/>
    <property type="evidence" value="ECO:0007669"/>
    <property type="project" value="UniProtKB-KW"/>
</dbReference>
<feature type="non-terminal residue" evidence="3">
    <location>
        <position position="1"/>
    </location>
</feature>
<feature type="domain" description="MHD2" evidence="2">
    <location>
        <begin position="80"/>
        <end position="190"/>
    </location>
</feature>
<keyword evidence="1" id="KW-0268">Exocytosis</keyword>
<reference evidence="3" key="1">
    <citation type="submission" date="2023-03" db="EMBL/GenBank/DDBJ databases">
        <authorList>
            <person name="Steffen K."/>
            <person name="Cardenas P."/>
        </authorList>
    </citation>
    <scope>NUCLEOTIDE SEQUENCE</scope>
</reference>
<accession>A0AA35REM0</accession>
<dbReference type="PROSITE" id="PS51259">
    <property type="entry name" value="MHD2"/>
    <property type="match status" value="1"/>
</dbReference>
<dbReference type="InterPro" id="IPR014772">
    <property type="entry name" value="Munc13_dom-2"/>
</dbReference>
<dbReference type="PANTHER" id="PTHR45999:SF6">
    <property type="entry name" value="MHD2 DOMAIN-CONTAINING PROTEIN"/>
    <property type="match status" value="1"/>
</dbReference>
<dbReference type="EMBL" id="CASHTH010001006">
    <property type="protein sequence ID" value="CAI8010063.1"/>
    <property type="molecule type" value="Genomic_DNA"/>
</dbReference>
<keyword evidence="4" id="KW-1185">Reference proteome</keyword>
<comment type="caution">
    <text evidence="3">The sequence shown here is derived from an EMBL/GenBank/DDBJ whole genome shotgun (WGS) entry which is preliminary data.</text>
</comment>
<gene>
    <name evidence="3" type="ORF">GBAR_LOCUS6673</name>
</gene>
<proteinExistence type="predicted"/>
<evidence type="ECO:0000259" key="2">
    <source>
        <dbReference type="PROSITE" id="PS51259"/>
    </source>
</evidence>
<name>A0AA35REM0_GEOBA</name>
<dbReference type="Proteomes" id="UP001174909">
    <property type="component" value="Unassembled WGS sequence"/>
</dbReference>
<dbReference type="AlphaFoldDB" id="A0AA35REM0"/>
<organism evidence="3 4">
    <name type="scientific">Geodia barretti</name>
    <name type="common">Barrett's horny sponge</name>
    <dbReference type="NCBI Taxonomy" id="519541"/>
    <lineage>
        <taxon>Eukaryota</taxon>
        <taxon>Metazoa</taxon>
        <taxon>Porifera</taxon>
        <taxon>Demospongiae</taxon>
        <taxon>Heteroscleromorpha</taxon>
        <taxon>Tetractinellida</taxon>
        <taxon>Astrophorina</taxon>
        <taxon>Geodiidae</taxon>
        <taxon>Geodia</taxon>
    </lineage>
</organism>
<evidence type="ECO:0000256" key="1">
    <source>
        <dbReference type="ARBA" id="ARBA00022483"/>
    </source>
</evidence>
<protein>
    <recommendedName>
        <fullName evidence="2">MHD2 domain-containing protein</fullName>
    </recommendedName>
</protein>
<dbReference type="GO" id="GO:0099503">
    <property type="term" value="C:secretory vesicle"/>
    <property type="evidence" value="ECO:0007669"/>
    <property type="project" value="TreeGrafter"/>
</dbReference>
<evidence type="ECO:0000313" key="4">
    <source>
        <dbReference type="Proteomes" id="UP001174909"/>
    </source>
</evidence>
<dbReference type="InterPro" id="IPR052095">
    <property type="entry name" value="UNC-13_domain"/>
</dbReference>